<sequence>MASTSAAPAAGAASSLPDALSTLRASLPLSTGCWSDASGVSVESAKATHLQLSGHLFPRSTATRLVRPSAPDNATPSTAPQHFYALDDLVFASLSRDESYAAYLLAANRTEGMAGRHLNALERPRVLRALEQEGEMELSEAELQRRLEAPSSSTAPAAQAAAAPKRAYVPSPADAAFVKRLRTQNVEVVLRTRSHALRGPRAATGATADFASAHKALAPLLRGATTGGAQSAPASRAAAAPAAGQPKRRRGDPIIVLSNAPTALLGLSNLSALLGGGVYMPRSSGSSGETMLSLERPGLPNGLRQRFLVVDSTEALARLGAGGADPWERVVAVFTSGQTWQFKGYKWSEPRELFRHVMGVYVRWANDARAPSVRDWNVTELAVDRTKRHTDKQLVAHFWRSLDAWVARNKPDLAPRGAVEAR</sequence>
<dbReference type="InterPro" id="IPR038103">
    <property type="entry name" value="CDC73_C_sf"/>
</dbReference>
<dbReference type="GO" id="GO:0006368">
    <property type="term" value="P:transcription elongation by RNA polymerase II"/>
    <property type="evidence" value="ECO:0007669"/>
    <property type="project" value="InterPro"/>
</dbReference>
<dbReference type="PANTHER" id="PTHR12466">
    <property type="entry name" value="CDC73 DOMAIN PROTEIN"/>
    <property type="match status" value="1"/>
</dbReference>
<evidence type="ECO:0000256" key="4">
    <source>
        <dbReference type="ARBA" id="ARBA00023242"/>
    </source>
</evidence>
<feature type="domain" description="Cell division control protein 73 C-terminal" evidence="6">
    <location>
        <begin position="250"/>
        <end position="405"/>
    </location>
</feature>
<feature type="compositionally biased region" description="Low complexity" evidence="5">
    <location>
        <begin position="227"/>
        <end position="245"/>
    </location>
</feature>
<dbReference type="InterPro" id="IPR007852">
    <property type="entry name" value="Cdc73/Parafibromin"/>
</dbReference>
<dbReference type="PANTHER" id="PTHR12466:SF8">
    <property type="entry name" value="PARAFIBROMIN"/>
    <property type="match status" value="1"/>
</dbReference>
<dbReference type="Proteomes" id="UP000245946">
    <property type="component" value="Unassembled WGS sequence"/>
</dbReference>
<evidence type="ECO:0000259" key="6">
    <source>
        <dbReference type="Pfam" id="PF05179"/>
    </source>
</evidence>
<organism evidence="7 8">
    <name type="scientific">Tilletiopsis washingtonensis</name>
    <dbReference type="NCBI Taxonomy" id="58919"/>
    <lineage>
        <taxon>Eukaryota</taxon>
        <taxon>Fungi</taxon>
        <taxon>Dikarya</taxon>
        <taxon>Basidiomycota</taxon>
        <taxon>Ustilaginomycotina</taxon>
        <taxon>Exobasidiomycetes</taxon>
        <taxon>Entylomatales</taxon>
        <taxon>Entylomatales incertae sedis</taxon>
        <taxon>Tilletiopsis</taxon>
    </lineage>
</organism>
<dbReference type="GO" id="GO:0000993">
    <property type="term" value="F:RNA polymerase II complex binding"/>
    <property type="evidence" value="ECO:0007669"/>
    <property type="project" value="TreeGrafter"/>
</dbReference>
<dbReference type="Gene3D" id="3.40.50.11990">
    <property type="entry name" value="RNA polymerase II accessory factor, Cdc73 C-terminal domain"/>
    <property type="match status" value="1"/>
</dbReference>
<evidence type="ECO:0000313" key="7">
    <source>
        <dbReference type="EMBL" id="PWN98462.1"/>
    </source>
</evidence>
<feature type="region of interest" description="Disordered" evidence="5">
    <location>
        <begin position="224"/>
        <end position="249"/>
    </location>
</feature>
<evidence type="ECO:0000256" key="2">
    <source>
        <dbReference type="ARBA" id="ARBA00010427"/>
    </source>
</evidence>
<reference evidence="7 8" key="1">
    <citation type="journal article" date="2018" name="Mol. Biol. Evol.">
        <title>Broad Genomic Sampling Reveals a Smut Pathogenic Ancestry of the Fungal Clade Ustilaginomycotina.</title>
        <authorList>
            <person name="Kijpornyongpan T."/>
            <person name="Mondo S.J."/>
            <person name="Barry K."/>
            <person name="Sandor L."/>
            <person name="Lee J."/>
            <person name="Lipzen A."/>
            <person name="Pangilinan J."/>
            <person name="LaButti K."/>
            <person name="Hainaut M."/>
            <person name="Henrissat B."/>
            <person name="Grigoriev I.V."/>
            <person name="Spatafora J.W."/>
            <person name="Aime M.C."/>
        </authorList>
    </citation>
    <scope>NUCLEOTIDE SEQUENCE [LARGE SCALE GENOMIC DNA]</scope>
    <source>
        <strain evidence="7 8">MCA 4186</strain>
    </source>
</reference>
<dbReference type="RefSeq" id="XP_025598741.1">
    <property type="nucleotide sequence ID" value="XM_025742210.1"/>
</dbReference>
<feature type="compositionally biased region" description="Low complexity" evidence="5">
    <location>
        <begin position="149"/>
        <end position="165"/>
    </location>
</feature>
<gene>
    <name evidence="7" type="ORF">FA09DRAFT_329518</name>
</gene>
<accession>A0A316ZC04</accession>
<evidence type="ECO:0000256" key="3">
    <source>
        <dbReference type="ARBA" id="ARBA00023163"/>
    </source>
</evidence>
<comment type="similarity">
    <text evidence="2">Belongs to the CDC73 family.</text>
</comment>
<comment type="subcellular location">
    <subcellularLocation>
        <location evidence="1">Nucleus</location>
    </subcellularLocation>
</comment>
<keyword evidence="8" id="KW-1185">Reference proteome</keyword>
<protein>
    <submittedName>
        <fullName evidence="7">CDC73-domain-containing protein</fullName>
    </submittedName>
</protein>
<evidence type="ECO:0000256" key="1">
    <source>
        <dbReference type="ARBA" id="ARBA00004123"/>
    </source>
</evidence>
<proteinExistence type="inferred from homology"/>
<evidence type="ECO:0000256" key="5">
    <source>
        <dbReference type="SAM" id="MobiDB-lite"/>
    </source>
</evidence>
<dbReference type="GO" id="GO:0032968">
    <property type="term" value="P:positive regulation of transcription elongation by RNA polymerase II"/>
    <property type="evidence" value="ECO:0007669"/>
    <property type="project" value="TreeGrafter"/>
</dbReference>
<dbReference type="AlphaFoldDB" id="A0A316ZC04"/>
<name>A0A316ZC04_9BASI</name>
<dbReference type="InterPro" id="IPR031336">
    <property type="entry name" value="CDC73_C"/>
</dbReference>
<feature type="region of interest" description="Disordered" evidence="5">
    <location>
        <begin position="145"/>
        <end position="165"/>
    </location>
</feature>
<keyword evidence="3" id="KW-0804">Transcription</keyword>
<dbReference type="STRING" id="58919.A0A316ZC04"/>
<dbReference type="EMBL" id="KZ819291">
    <property type="protein sequence ID" value="PWN98462.1"/>
    <property type="molecule type" value="Genomic_DNA"/>
</dbReference>
<dbReference type="GO" id="GO:0016593">
    <property type="term" value="C:Cdc73/Paf1 complex"/>
    <property type="evidence" value="ECO:0007669"/>
    <property type="project" value="InterPro"/>
</dbReference>
<dbReference type="Pfam" id="PF05179">
    <property type="entry name" value="CDC73_C"/>
    <property type="match status" value="1"/>
</dbReference>
<evidence type="ECO:0000313" key="8">
    <source>
        <dbReference type="Proteomes" id="UP000245946"/>
    </source>
</evidence>
<keyword evidence="4" id="KW-0539">Nucleus</keyword>
<dbReference type="OrthoDB" id="2186602at2759"/>
<dbReference type="GeneID" id="37269754"/>